<keyword evidence="1 9" id="KW-0479">Metal-binding</keyword>
<dbReference type="InterPro" id="IPR045174">
    <property type="entry name" value="Dof"/>
</dbReference>
<name>S8C6H0_9LAMI</name>
<dbReference type="GO" id="GO:0005634">
    <property type="term" value="C:nucleus"/>
    <property type="evidence" value="ECO:0007669"/>
    <property type="project" value="UniProtKB-SubCell"/>
</dbReference>
<comment type="caution">
    <text evidence="11">The sequence shown here is derived from an EMBL/GenBank/DDBJ whole genome shotgun (WGS) entry which is preliminary data.</text>
</comment>
<dbReference type="InterPro" id="IPR003851">
    <property type="entry name" value="Znf_Dof"/>
</dbReference>
<evidence type="ECO:0000256" key="2">
    <source>
        <dbReference type="ARBA" id="ARBA00022771"/>
    </source>
</evidence>
<keyword evidence="4 9" id="KW-0805">Transcription regulation</keyword>
<dbReference type="Pfam" id="PF02701">
    <property type="entry name" value="Zn_ribbon_Dof"/>
    <property type="match status" value="1"/>
</dbReference>
<evidence type="ECO:0000256" key="7">
    <source>
        <dbReference type="ARBA" id="ARBA00023242"/>
    </source>
</evidence>
<evidence type="ECO:0000313" key="12">
    <source>
        <dbReference type="Proteomes" id="UP000015453"/>
    </source>
</evidence>
<keyword evidence="12" id="KW-1185">Reference proteome</keyword>
<evidence type="ECO:0000256" key="6">
    <source>
        <dbReference type="ARBA" id="ARBA00023163"/>
    </source>
</evidence>
<evidence type="ECO:0000256" key="3">
    <source>
        <dbReference type="ARBA" id="ARBA00022833"/>
    </source>
</evidence>
<feature type="domain" description="Dof-type" evidence="10">
    <location>
        <begin position="3"/>
        <end position="57"/>
    </location>
</feature>
<gene>
    <name evidence="11" type="ORF">M569_12418</name>
</gene>
<dbReference type="PROSITE" id="PS01361">
    <property type="entry name" value="ZF_DOF_1"/>
    <property type="match status" value="1"/>
</dbReference>
<proteinExistence type="predicted"/>
<keyword evidence="7 8" id="KW-0539">Nucleus</keyword>
<keyword evidence="6 9" id="KW-0804">Transcription</keyword>
<dbReference type="PANTHER" id="PTHR31992">
    <property type="entry name" value="DOF ZINC FINGER PROTEIN DOF1.4-RELATED"/>
    <property type="match status" value="1"/>
</dbReference>
<evidence type="ECO:0000256" key="1">
    <source>
        <dbReference type="ARBA" id="ARBA00022723"/>
    </source>
</evidence>
<feature type="non-terminal residue" evidence="11">
    <location>
        <position position="182"/>
    </location>
</feature>
<keyword evidence="2 8" id="KW-0863">Zinc-finger</keyword>
<sequence>QRLNCPRCNSPNTKFCYFNNYNFSQPRHFCKSCRRYWTKGGALRNIPVGGGTRKRPPKRSGKRLVEIEVNGRRSPTEIAAAATTSPVDVAVMGDNFTGDSNDINGCCFSFTSLLTSDRLLDGLGPSSGLATINYGHISDSDPNPGHVVDVNSLLLDGLFTAEFHDSAAAPWPDLAVYAPGST</sequence>
<evidence type="ECO:0000259" key="10">
    <source>
        <dbReference type="PROSITE" id="PS50884"/>
    </source>
</evidence>
<evidence type="ECO:0000256" key="4">
    <source>
        <dbReference type="ARBA" id="ARBA00023015"/>
    </source>
</evidence>
<evidence type="ECO:0000256" key="9">
    <source>
        <dbReference type="RuleBase" id="RU369094"/>
    </source>
</evidence>
<protein>
    <recommendedName>
        <fullName evidence="9">Dof zinc finger protein</fullName>
    </recommendedName>
</protein>
<evidence type="ECO:0000313" key="11">
    <source>
        <dbReference type="EMBL" id="EPS62375.1"/>
    </source>
</evidence>
<accession>S8C6H0</accession>
<evidence type="ECO:0000256" key="8">
    <source>
        <dbReference type="PROSITE-ProRule" id="PRU00071"/>
    </source>
</evidence>
<feature type="non-terminal residue" evidence="11">
    <location>
        <position position="1"/>
    </location>
</feature>
<dbReference type="GO" id="GO:0003700">
    <property type="term" value="F:DNA-binding transcription factor activity"/>
    <property type="evidence" value="ECO:0007669"/>
    <property type="project" value="UniProtKB-UniRule"/>
</dbReference>
<dbReference type="GO" id="GO:0003677">
    <property type="term" value="F:DNA binding"/>
    <property type="evidence" value="ECO:0007669"/>
    <property type="project" value="UniProtKB-UniRule"/>
</dbReference>
<evidence type="ECO:0000256" key="5">
    <source>
        <dbReference type="ARBA" id="ARBA00023125"/>
    </source>
</evidence>
<organism evidence="11 12">
    <name type="scientific">Genlisea aurea</name>
    <dbReference type="NCBI Taxonomy" id="192259"/>
    <lineage>
        <taxon>Eukaryota</taxon>
        <taxon>Viridiplantae</taxon>
        <taxon>Streptophyta</taxon>
        <taxon>Embryophyta</taxon>
        <taxon>Tracheophyta</taxon>
        <taxon>Spermatophyta</taxon>
        <taxon>Magnoliopsida</taxon>
        <taxon>eudicotyledons</taxon>
        <taxon>Gunneridae</taxon>
        <taxon>Pentapetalae</taxon>
        <taxon>asterids</taxon>
        <taxon>lamiids</taxon>
        <taxon>Lamiales</taxon>
        <taxon>Lentibulariaceae</taxon>
        <taxon>Genlisea</taxon>
    </lineage>
</organism>
<keyword evidence="5 8" id="KW-0238">DNA-binding</keyword>
<dbReference type="Proteomes" id="UP000015453">
    <property type="component" value="Unassembled WGS sequence"/>
</dbReference>
<dbReference type="GO" id="GO:0008270">
    <property type="term" value="F:zinc ion binding"/>
    <property type="evidence" value="ECO:0007669"/>
    <property type="project" value="UniProtKB-KW"/>
</dbReference>
<comment type="subcellular location">
    <subcellularLocation>
        <location evidence="8 9">Nucleus</location>
    </subcellularLocation>
</comment>
<comment type="function">
    <text evidence="9">Transcription factor that binds specifically to a 5'-AA[AG]G-3' consensus core sequence.</text>
</comment>
<dbReference type="OrthoDB" id="1927254at2759"/>
<dbReference type="AlphaFoldDB" id="S8C6H0"/>
<dbReference type="EMBL" id="AUSU01006186">
    <property type="protein sequence ID" value="EPS62375.1"/>
    <property type="molecule type" value="Genomic_DNA"/>
</dbReference>
<keyword evidence="3 9" id="KW-0862">Zinc</keyword>
<reference evidence="11 12" key="1">
    <citation type="journal article" date="2013" name="BMC Genomics">
        <title>The miniature genome of a carnivorous plant Genlisea aurea contains a low number of genes and short non-coding sequences.</title>
        <authorList>
            <person name="Leushkin E.V."/>
            <person name="Sutormin R.A."/>
            <person name="Nabieva E.R."/>
            <person name="Penin A.A."/>
            <person name="Kondrashov A.S."/>
            <person name="Logacheva M.D."/>
        </authorList>
    </citation>
    <scope>NUCLEOTIDE SEQUENCE [LARGE SCALE GENOMIC DNA]</scope>
</reference>
<dbReference type="PROSITE" id="PS50884">
    <property type="entry name" value="ZF_DOF_2"/>
    <property type="match status" value="1"/>
</dbReference>